<name>A0ABU3CP53_9FLAO</name>
<dbReference type="InterPro" id="IPR029044">
    <property type="entry name" value="Nucleotide-diphossugar_trans"/>
</dbReference>
<reference evidence="2 3" key="1">
    <citation type="submission" date="2023-09" db="EMBL/GenBank/DDBJ databases">
        <authorList>
            <person name="Rey-Velasco X."/>
        </authorList>
    </citation>
    <scope>NUCLEOTIDE SEQUENCE [LARGE SCALE GENOMIC DNA]</scope>
    <source>
        <strain evidence="2 3">F260</strain>
    </source>
</reference>
<keyword evidence="2" id="KW-0328">Glycosyltransferase</keyword>
<dbReference type="InterPro" id="IPR001173">
    <property type="entry name" value="Glyco_trans_2-like"/>
</dbReference>
<dbReference type="PANTHER" id="PTHR43685:SF11">
    <property type="entry name" value="GLYCOSYLTRANSFERASE TAGX-RELATED"/>
    <property type="match status" value="1"/>
</dbReference>
<proteinExistence type="predicted"/>
<dbReference type="RefSeq" id="WP_311496237.1">
    <property type="nucleotide sequence ID" value="NZ_JAVRHO010000030.1"/>
</dbReference>
<dbReference type="EMBL" id="JAVRHO010000030">
    <property type="protein sequence ID" value="MDT0648138.1"/>
    <property type="molecule type" value="Genomic_DNA"/>
</dbReference>
<keyword evidence="2" id="KW-0808">Transferase</keyword>
<evidence type="ECO:0000313" key="2">
    <source>
        <dbReference type="EMBL" id="MDT0648138.1"/>
    </source>
</evidence>
<dbReference type="PANTHER" id="PTHR43685">
    <property type="entry name" value="GLYCOSYLTRANSFERASE"/>
    <property type="match status" value="1"/>
</dbReference>
<feature type="domain" description="Glycosyltransferase 2-like" evidence="1">
    <location>
        <begin position="6"/>
        <end position="156"/>
    </location>
</feature>
<sequence length="304" mass="34983">MKPEVSVIIPTFNRAHTIGETIDCIVNQTFRNWECIIVDDGSTDGTEEFLEEKLLGDPRFIYLKRPLQRNKGAASCRNIGLEKAKGTFIQFLDSDDLVAKNKLEEQTDILKKSIPNAISTSKWGRLEPEWEAAKIHKKIPTYYSTGNPQQLLKTFGKEFTYFPLHVYLLPKSLIEKAGNWNEELTVSDDGEFLCRMILNSSEILFSSRTYAVYKQGAGNRLNGQLSEKGIASYIKAWTLNDSTIFNCTGVKNHVLVRQAKLNFYKRMKKYNPTVIRQYPDFFHSRMSLLNYYFLKTSAKLKTIF</sequence>
<evidence type="ECO:0000313" key="3">
    <source>
        <dbReference type="Proteomes" id="UP001245285"/>
    </source>
</evidence>
<organism evidence="2 3">
    <name type="scientific">Autumnicola lenta</name>
    <dbReference type="NCBI Taxonomy" id="3075593"/>
    <lineage>
        <taxon>Bacteria</taxon>
        <taxon>Pseudomonadati</taxon>
        <taxon>Bacteroidota</taxon>
        <taxon>Flavobacteriia</taxon>
        <taxon>Flavobacteriales</taxon>
        <taxon>Flavobacteriaceae</taxon>
        <taxon>Autumnicola</taxon>
    </lineage>
</organism>
<evidence type="ECO:0000259" key="1">
    <source>
        <dbReference type="Pfam" id="PF00535"/>
    </source>
</evidence>
<dbReference type="SUPFAM" id="SSF53448">
    <property type="entry name" value="Nucleotide-diphospho-sugar transferases"/>
    <property type="match status" value="1"/>
</dbReference>
<gene>
    <name evidence="2" type="ORF">RM545_15695</name>
</gene>
<dbReference type="InterPro" id="IPR050834">
    <property type="entry name" value="Glycosyltransf_2"/>
</dbReference>
<keyword evidence="3" id="KW-1185">Reference proteome</keyword>
<dbReference type="Proteomes" id="UP001245285">
    <property type="component" value="Unassembled WGS sequence"/>
</dbReference>
<dbReference type="Gene3D" id="3.90.550.10">
    <property type="entry name" value="Spore Coat Polysaccharide Biosynthesis Protein SpsA, Chain A"/>
    <property type="match status" value="1"/>
</dbReference>
<dbReference type="CDD" id="cd00761">
    <property type="entry name" value="Glyco_tranf_GTA_type"/>
    <property type="match status" value="1"/>
</dbReference>
<dbReference type="EC" id="2.4.-.-" evidence="2"/>
<dbReference type="Pfam" id="PF00535">
    <property type="entry name" value="Glycos_transf_2"/>
    <property type="match status" value="1"/>
</dbReference>
<dbReference type="GO" id="GO:0016757">
    <property type="term" value="F:glycosyltransferase activity"/>
    <property type="evidence" value="ECO:0007669"/>
    <property type="project" value="UniProtKB-KW"/>
</dbReference>
<comment type="caution">
    <text evidence="2">The sequence shown here is derived from an EMBL/GenBank/DDBJ whole genome shotgun (WGS) entry which is preliminary data.</text>
</comment>
<protein>
    <submittedName>
        <fullName evidence="2">Glycosyltransferase</fullName>
        <ecNumber evidence="2">2.4.-.-</ecNumber>
    </submittedName>
</protein>
<accession>A0ABU3CP53</accession>